<feature type="domain" description="PI3K/PI4K catalytic" evidence="8">
    <location>
        <begin position="837"/>
        <end position="1106"/>
    </location>
</feature>
<dbReference type="PROSITE" id="PS00916">
    <property type="entry name" value="PI3_4_KINASE_2"/>
    <property type="match status" value="1"/>
</dbReference>
<dbReference type="Gene3D" id="1.10.1070.11">
    <property type="entry name" value="Phosphatidylinositol 3-/4-kinase, catalytic domain"/>
    <property type="match status" value="1"/>
</dbReference>
<feature type="transmembrane region" description="Helical" evidence="7">
    <location>
        <begin position="243"/>
        <end position="265"/>
    </location>
</feature>
<keyword evidence="12" id="KW-1185">Reference proteome</keyword>
<dbReference type="InterPro" id="IPR018936">
    <property type="entry name" value="PI3/4_kinase_CS"/>
</dbReference>
<dbReference type="Pfam" id="PF23106">
    <property type="entry name" value="EGF_Teneurin"/>
    <property type="match status" value="1"/>
</dbReference>
<dbReference type="Gene3D" id="1.25.40.70">
    <property type="entry name" value="Phosphatidylinositol 3-kinase, accessory domain (PIK)"/>
    <property type="match status" value="1"/>
</dbReference>
<feature type="transmembrane region" description="Helical" evidence="7">
    <location>
        <begin position="77"/>
        <end position="98"/>
    </location>
</feature>
<feature type="transmembrane region" description="Helical" evidence="7">
    <location>
        <begin position="340"/>
        <end position="360"/>
    </location>
</feature>
<dbReference type="Pfam" id="PF00454">
    <property type="entry name" value="PI3_PI4_kinase"/>
    <property type="match status" value="1"/>
</dbReference>
<evidence type="ECO:0000256" key="7">
    <source>
        <dbReference type="SAM" id="Phobius"/>
    </source>
</evidence>
<dbReference type="PANTHER" id="PTHR10048:SF7">
    <property type="entry name" value="PHOSPHATIDYLINOSITOL 3-KINASE CATALYTIC SUBUNIT TYPE 3"/>
    <property type="match status" value="1"/>
</dbReference>
<dbReference type="GO" id="GO:0005768">
    <property type="term" value="C:endosome"/>
    <property type="evidence" value="ECO:0007669"/>
    <property type="project" value="TreeGrafter"/>
</dbReference>
<dbReference type="GO" id="GO:0034272">
    <property type="term" value="C:phosphatidylinositol 3-kinase complex, class III, type II"/>
    <property type="evidence" value="ECO:0007669"/>
    <property type="project" value="TreeGrafter"/>
</dbReference>
<evidence type="ECO:0000256" key="4">
    <source>
        <dbReference type="ARBA" id="ARBA00022777"/>
    </source>
</evidence>
<dbReference type="GO" id="GO:0034271">
    <property type="term" value="C:phosphatidylinositol 3-kinase complex, class III, type I"/>
    <property type="evidence" value="ECO:0007669"/>
    <property type="project" value="TreeGrafter"/>
</dbReference>
<evidence type="ECO:0000313" key="10">
    <source>
        <dbReference type="EMBL" id="KAF0685645.1"/>
    </source>
</evidence>
<proteinExistence type="predicted"/>
<name>A0A485LQ35_9STRA</name>
<feature type="transmembrane region" description="Helical" evidence="7">
    <location>
        <begin position="177"/>
        <end position="201"/>
    </location>
</feature>
<evidence type="ECO:0000256" key="3">
    <source>
        <dbReference type="ARBA" id="ARBA00022692"/>
    </source>
</evidence>
<keyword evidence="5 7" id="KW-1133">Transmembrane helix</keyword>
<dbReference type="PROSITE" id="PS50290">
    <property type="entry name" value="PI3_4_KINASE_3"/>
    <property type="match status" value="1"/>
</dbReference>
<feature type="transmembrane region" description="Helical" evidence="7">
    <location>
        <begin position="372"/>
        <end position="397"/>
    </location>
</feature>
<dbReference type="Gene3D" id="3.30.1010.10">
    <property type="entry name" value="Phosphatidylinositol 3-kinase Catalytic Subunit, Chain A, domain 4"/>
    <property type="match status" value="1"/>
</dbReference>
<dbReference type="PROSITE" id="PS51545">
    <property type="entry name" value="PIK_HELICAL"/>
    <property type="match status" value="1"/>
</dbReference>
<dbReference type="GO" id="GO:0006897">
    <property type="term" value="P:endocytosis"/>
    <property type="evidence" value="ECO:0007669"/>
    <property type="project" value="TreeGrafter"/>
</dbReference>
<dbReference type="InterPro" id="IPR042236">
    <property type="entry name" value="PI3K_accessory_sf"/>
</dbReference>
<evidence type="ECO:0000259" key="8">
    <source>
        <dbReference type="PROSITE" id="PS50290"/>
    </source>
</evidence>
<dbReference type="InterPro" id="IPR016024">
    <property type="entry name" value="ARM-type_fold"/>
</dbReference>
<dbReference type="PROSITE" id="PS00915">
    <property type="entry name" value="PI3_4_KINASE_1"/>
    <property type="match status" value="1"/>
</dbReference>
<feature type="transmembrane region" description="Helical" evidence="7">
    <location>
        <begin position="286"/>
        <end position="308"/>
    </location>
</feature>
<dbReference type="SUPFAM" id="SSF56112">
    <property type="entry name" value="Protein kinase-like (PK-like)"/>
    <property type="match status" value="1"/>
</dbReference>
<keyword evidence="2" id="KW-0808">Transferase</keyword>
<feature type="transmembrane region" description="Helical" evidence="7">
    <location>
        <begin position="403"/>
        <end position="426"/>
    </location>
</feature>
<dbReference type="SMART" id="SM00145">
    <property type="entry name" value="PI3Ka"/>
    <property type="match status" value="1"/>
</dbReference>
<evidence type="ECO:0000256" key="1">
    <source>
        <dbReference type="ARBA" id="ARBA00004141"/>
    </source>
</evidence>
<dbReference type="InterPro" id="IPR001263">
    <property type="entry name" value="PI3K_accessory_dom"/>
</dbReference>
<evidence type="ECO:0000259" key="9">
    <source>
        <dbReference type="PROSITE" id="PS51545"/>
    </source>
</evidence>
<dbReference type="OrthoDB" id="67688at2759"/>
<dbReference type="GO" id="GO:0016303">
    <property type="term" value="F:1-phosphatidylinositol-3-kinase activity"/>
    <property type="evidence" value="ECO:0007669"/>
    <property type="project" value="TreeGrafter"/>
</dbReference>
<dbReference type="InterPro" id="IPR036940">
    <property type="entry name" value="PI3/4_kinase_cat_sf"/>
</dbReference>
<dbReference type="Pfam" id="PF00003">
    <property type="entry name" value="7tm_3"/>
    <property type="match status" value="1"/>
</dbReference>
<dbReference type="GO" id="GO:0004930">
    <property type="term" value="F:G protein-coupled receptor activity"/>
    <property type="evidence" value="ECO:0007669"/>
    <property type="project" value="InterPro"/>
</dbReference>
<evidence type="ECO:0000256" key="6">
    <source>
        <dbReference type="ARBA" id="ARBA00023136"/>
    </source>
</evidence>
<dbReference type="PANTHER" id="PTHR10048">
    <property type="entry name" value="PHOSPHATIDYLINOSITOL KINASE"/>
    <property type="match status" value="1"/>
</dbReference>
<evidence type="ECO:0000313" key="12">
    <source>
        <dbReference type="Proteomes" id="UP000332933"/>
    </source>
</evidence>
<evidence type="ECO:0000256" key="2">
    <source>
        <dbReference type="ARBA" id="ARBA00022679"/>
    </source>
</evidence>
<protein>
    <submittedName>
        <fullName evidence="11">Aste57867_22481 protein</fullName>
    </submittedName>
</protein>
<dbReference type="Pfam" id="PF00613">
    <property type="entry name" value="PI3Ka"/>
    <property type="match status" value="1"/>
</dbReference>
<evidence type="ECO:0000313" key="11">
    <source>
        <dbReference type="EMBL" id="VFT99141.1"/>
    </source>
</evidence>
<feature type="domain" description="PIK helical" evidence="9">
    <location>
        <begin position="405"/>
        <end position="590"/>
    </location>
</feature>
<dbReference type="GO" id="GO:0000407">
    <property type="term" value="C:phagophore assembly site"/>
    <property type="evidence" value="ECO:0007669"/>
    <property type="project" value="TreeGrafter"/>
</dbReference>
<dbReference type="AlphaFoldDB" id="A0A485LQ35"/>
<reference evidence="11 12" key="1">
    <citation type="submission" date="2019-03" db="EMBL/GenBank/DDBJ databases">
        <authorList>
            <person name="Gaulin E."/>
            <person name="Dumas B."/>
        </authorList>
    </citation>
    <scope>NUCLEOTIDE SEQUENCE [LARGE SCALE GENOMIC DNA]</scope>
    <source>
        <strain evidence="11">CBS 568.67</strain>
    </source>
</reference>
<dbReference type="GO" id="GO:0048015">
    <property type="term" value="P:phosphatidylinositol-mediated signaling"/>
    <property type="evidence" value="ECO:0007669"/>
    <property type="project" value="TreeGrafter"/>
</dbReference>
<keyword evidence="3 7" id="KW-0812">Transmembrane</keyword>
<dbReference type="InterPro" id="IPR011009">
    <property type="entry name" value="Kinase-like_dom_sf"/>
</dbReference>
<dbReference type="InterPro" id="IPR017978">
    <property type="entry name" value="GPCR_3_C"/>
</dbReference>
<keyword evidence="4" id="KW-0418">Kinase</keyword>
<dbReference type="InterPro" id="IPR015433">
    <property type="entry name" value="PI3/4_kinase"/>
</dbReference>
<dbReference type="GO" id="GO:0000045">
    <property type="term" value="P:autophagosome assembly"/>
    <property type="evidence" value="ECO:0007669"/>
    <property type="project" value="TreeGrafter"/>
</dbReference>
<dbReference type="EMBL" id="VJMH01007062">
    <property type="protein sequence ID" value="KAF0685645.1"/>
    <property type="molecule type" value="Genomic_DNA"/>
</dbReference>
<dbReference type="InterPro" id="IPR000403">
    <property type="entry name" value="PI3/4_kinase_cat_dom"/>
</dbReference>
<sequence>MHPCENASVTFPVSPFMLPSSKGLAMLTTASCHGLGSFAVKWVHHFESKFETAGVSYPDVRMPNVSNRRNSIWCGRFLIMPAGLALVLAASLVVIVVVDGSVPNTTITNTNSTSGLSCFTQCALTCGCPIGANGQLCNSHGACVDGTCVCNPGWSTRNISSAGVCDVESVSLNYSTYLFVLIVSCICGLVAYNASLLYLYYTDHVLVQKSRPAFVHLMNFGTIVCSASIAVAASIAATPLSCSLAWVFADLSFVVVFGTVLVRLVRTVRVLLSSSKGPPVKITDAWVCLHICCLLGLEGGLLAAIWILHGFDLDTSATWQVGESNSWEHFQGCIVHSRPAAIALIAPKGFYLFSILALAVKLRRSKKEERDMTKLAFCIGLTLVLWAMGLSLYLTATRAIGDMFYLCLVFLLLLPTTMVVFVTAYPKWIEIHRALRGYHAVVRPSLQHSRDINLYLHHVAWYDVQQVEDAERQLNLLLQQHPNGLEMGTLLMLLSDRVRHRGIRRLATTQLATIDPTHVSLYVPQLVQALKYDLVDGDVSKSPLVLQLLRLACTSVDVAYQMYWCIVVELQNTMTVVIEDQEIAHQDRKSKPLFEAFLTLLEDALMTQSAHGHLMDGQRRLVDFVSGVYQRLETGDAKSMTAQLRVEVASSAFPALHPLYPNIWVKGFDADASWVFKSNAKPMKLQLLLDSAAQLEHITVELTSTMMTKRRSSSSSASRSSQSCFKYAVAVELVGGVVSGVTQPGSIRIDVHGHVKTRRFGADGRLEDPIVHFHVGVPPQLVELQLFLKKTALVCAGVAEVEVPMLGLPPTALQIPPTGCGVTVAVRCTEVETQDDAINKAGLERAATERLQGTVSSVSPGIIFKHGDDLRQDQLALQMLAVMDAMCTHHGLLLHFTLYRVLATSVNEGIAEFVPGSYPMSQVLRDNNYNILAFLKRHQFDVAADNNVKPQAMDIFVRSVAGYCVATYILGIGDRHLDNLMMKTTGHFFHIDFGFMFGKDPKPLPPPFRLTPEMVNAMGGLDGEDFKRCIGHATSCFNILRQNAHVLLAVLHLTKDAGIPDMRADLSQDKDVAIHEVEKRLLLRASPEKAAQFMHQLMIESQNTQTTARLSLMERLHRVAVAFK</sequence>
<dbReference type="Gene3D" id="2.10.25.10">
    <property type="entry name" value="Laminin"/>
    <property type="match status" value="1"/>
</dbReference>
<keyword evidence="6 7" id="KW-0472">Membrane</keyword>
<accession>A0A485LQ35</accession>
<feature type="transmembrane region" description="Helical" evidence="7">
    <location>
        <begin position="213"/>
        <end position="237"/>
    </location>
</feature>
<evidence type="ECO:0000256" key="5">
    <source>
        <dbReference type="ARBA" id="ARBA00022989"/>
    </source>
</evidence>
<comment type="subcellular location">
    <subcellularLocation>
        <location evidence="1">Membrane</location>
        <topology evidence="1">Multi-pass membrane protein</topology>
    </subcellularLocation>
</comment>
<dbReference type="SUPFAM" id="SSF48371">
    <property type="entry name" value="ARM repeat"/>
    <property type="match status" value="1"/>
</dbReference>
<organism evidence="11 12">
    <name type="scientific">Aphanomyces stellatus</name>
    <dbReference type="NCBI Taxonomy" id="120398"/>
    <lineage>
        <taxon>Eukaryota</taxon>
        <taxon>Sar</taxon>
        <taxon>Stramenopiles</taxon>
        <taxon>Oomycota</taxon>
        <taxon>Saprolegniomycetes</taxon>
        <taxon>Saprolegniales</taxon>
        <taxon>Verrucalvaceae</taxon>
        <taxon>Aphanomyces</taxon>
    </lineage>
</organism>
<dbReference type="GO" id="GO:0005777">
    <property type="term" value="C:peroxisome"/>
    <property type="evidence" value="ECO:0007669"/>
    <property type="project" value="TreeGrafter"/>
</dbReference>
<reference evidence="10" key="2">
    <citation type="submission" date="2019-06" db="EMBL/GenBank/DDBJ databases">
        <title>Genomics analysis of Aphanomyces spp. identifies a new class of oomycete effector associated with host adaptation.</title>
        <authorList>
            <person name="Gaulin E."/>
        </authorList>
    </citation>
    <scope>NUCLEOTIDE SEQUENCE</scope>
    <source>
        <strain evidence="10">CBS 578.67</strain>
    </source>
</reference>
<gene>
    <name evidence="11" type="primary">Aste57867_22481</name>
    <name evidence="10" type="ORF">As57867_022411</name>
    <name evidence="11" type="ORF">ASTE57867_22481</name>
</gene>
<dbReference type="Proteomes" id="UP000332933">
    <property type="component" value="Unassembled WGS sequence"/>
</dbReference>
<dbReference type="EMBL" id="CAADRA010007088">
    <property type="protein sequence ID" value="VFT99141.1"/>
    <property type="molecule type" value="Genomic_DNA"/>
</dbReference>
<dbReference type="SMART" id="SM00146">
    <property type="entry name" value="PI3Kc"/>
    <property type="match status" value="1"/>
</dbReference>